<feature type="transmembrane region" description="Helical" evidence="1">
    <location>
        <begin position="128"/>
        <end position="150"/>
    </location>
</feature>
<dbReference type="AlphaFoldDB" id="A0A318PML2"/>
<dbReference type="Proteomes" id="UP000248257">
    <property type="component" value="Unassembled WGS sequence"/>
</dbReference>
<dbReference type="RefSeq" id="WP_061274235.1">
    <property type="nucleotide sequence ID" value="NZ_CBCRXN010000014.1"/>
</dbReference>
<proteinExistence type="predicted"/>
<protein>
    <submittedName>
        <fullName evidence="2">Uncharacterized protein</fullName>
    </submittedName>
</protein>
<feature type="transmembrane region" description="Helical" evidence="1">
    <location>
        <begin position="20"/>
        <end position="45"/>
    </location>
</feature>
<evidence type="ECO:0000313" key="3">
    <source>
        <dbReference type="Proteomes" id="UP000248257"/>
    </source>
</evidence>
<dbReference type="EMBL" id="NKUC01000016">
    <property type="protein sequence ID" value="PYD56824.1"/>
    <property type="molecule type" value="Genomic_DNA"/>
</dbReference>
<sequence>MKRPSALAMIALDAGGLILSWVLGVLGLAPYATIAVIVFMAGDGLRRWYCGLGFPRVWWLFNGLALVLAITDLIVVAWLPAAYEPIPASLVFAVVFALGASGRRPIVQEIAEQRRGAPFPPERHDLRAFFRLYSWIWALYFFIRAGLYLWFAHNLSPERAHALENMIGPVSLFVMIMSSFRGQALFQLAQRAGLLGQRAGLPAPAPDRTRG</sequence>
<feature type="transmembrane region" description="Helical" evidence="1">
    <location>
        <begin position="86"/>
        <end position="107"/>
    </location>
</feature>
<dbReference type="STRING" id="1220579.GCA_001571345_01825"/>
<keyword evidence="1" id="KW-0812">Transmembrane</keyword>
<name>A0A318PML2_KOMXY</name>
<feature type="transmembrane region" description="Helical" evidence="1">
    <location>
        <begin position="170"/>
        <end position="189"/>
    </location>
</feature>
<organism evidence="2 3">
    <name type="scientific">Komagataeibacter xylinus</name>
    <name type="common">Gluconacetobacter xylinus</name>
    <dbReference type="NCBI Taxonomy" id="28448"/>
    <lineage>
        <taxon>Bacteria</taxon>
        <taxon>Pseudomonadati</taxon>
        <taxon>Pseudomonadota</taxon>
        <taxon>Alphaproteobacteria</taxon>
        <taxon>Acetobacterales</taxon>
        <taxon>Acetobacteraceae</taxon>
        <taxon>Komagataeibacter</taxon>
    </lineage>
</organism>
<gene>
    <name evidence="2" type="ORF">CFR75_09225</name>
</gene>
<reference evidence="2 3" key="1">
    <citation type="submission" date="2017-07" db="EMBL/GenBank/DDBJ databases">
        <title>A draft genome sequence of Komagataeibacter xylinus LMG 1515.</title>
        <authorList>
            <person name="Skraban J."/>
            <person name="Cleenwerck I."/>
            <person name="Vandamme P."/>
            <person name="Trcek J."/>
        </authorList>
    </citation>
    <scope>NUCLEOTIDE SEQUENCE [LARGE SCALE GENOMIC DNA]</scope>
    <source>
        <strain evidence="2 3">LMG 1515</strain>
    </source>
</reference>
<evidence type="ECO:0000256" key="1">
    <source>
        <dbReference type="SAM" id="Phobius"/>
    </source>
</evidence>
<dbReference type="OrthoDB" id="8450479at2"/>
<keyword evidence="3" id="KW-1185">Reference proteome</keyword>
<feature type="transmembrane region" description="Helical" evidence="1">
    <location>
        <begin position="57"/>
        <end position="80"/>
    </location>
</feature>
<accession>A0A318PML2</accession>
<keyword evidence="1" id="KW-0472">Membrane</keyword>
<keyword evidence="1" id="KW-1133">Transmembrane helix</keyword>
<comment type="caution">
    <text evidence="2">The sequence shown here is derived from an EMBL/GenBank/DDBJ whole genome shotgun (WGS) entry which is preliminary data.</text>
</comment>
<evidence type="ECO:0000313" key="2">
    <source>
        <dbReference type="EMBL" id="PYD56824.1"/>
    </source>
</evidence>